<keyword evidence="1" id="KW-1133">Transmembrane helix</keyword>
<proteinExistence type="predicted"/>
<dbReference type="EMBL" id="KY774314">
    <property type="protein sequence ID" value="ART31395.1"/>
    <property type="molecule type" value="Genomic_DNA"/>
</dbReference>
<geneLocation type="mitochondrion" evidence="2"/>
<evidence type="ECO:0008006" key="3">
    <source>
        <dbReference type="Google" id="ProtNLM"/>
    </source>
</evidence>
<protein>
    <recommendedName>
        <fullName evidence="3">Transmembrane protein</fullName>
    </recommendedName>
</protein>
<evidence type="ECO:0000313" key="2">
    <source>
        <dbReference type="EMBL" id="ART31395.1"/>
    </source>
</evidence>
<name>A0A1Y0B1R9_9LAMI</name>
<keyword evidence="1" id="KW-0472">Membrane</keyword>
<feature type="transmembrane region" description="Helical" evidence="1">
    <location>
        <begin position="12"/>
        <end position="29"/>
    </location>
</feature>
<organism evidence="2">
    <name type="scientific">Utricularia reniformis</name>
    <dbReference type="NCBI Taxonomy" id="192314"/>
    <lineage>
        <taxon>Eukaryota</taxon>
        <taxon>Viridiplantae</taxon>
        <taxon>Streptophyta</taxon>
        <taxon>Embryophyta</taxon>
        <taxon>Tracheophyta</taxon>
        <taxon>Spermatophyta</taxon>
        <taxon>Magnoliopsida</taxon>
        <taxon>eudicotyledons</taxon>
        <taxon>Gunneridae</taxon>
        <taxon>Pentapetalae</taxon>
        <taxon>asterids</taxon>
        <taxon>lamiids</taxon>
        <taxon>Lamiales</taxon>
        <taxon>Lentibulariaceae</taxon>
        <taxon>Utricularia</taxon>
    </lineage>
</organism>
<feature type="transmembrane region" description="Helical" evidence="1">
    <location>
        <begin position="59"/>
        <end position="80"/>
    </location>
</feature>
<sequence>MQVSIRCSFPEWTNFSVFLFCSPGSGFLLRRVSFATQIRDDRIKPLLLGRRTRRESKELNCYFLFLYLLGIMSAVSAHIANNSDTQMWNSIDSPFHRPHVN</sequence>
<accession>A0A1Y0B1R9</accession>
<keyword evidence="1" id="KW-0812">Transmembrane</keyword>
<gene>
    <name evidence="2" type="ORF">AEK19_MT1182</name>
</gene>
<dbReference type="AlphaFoldDB" id="A0A1Y0B1R9"/>
<keyword evidence="2" id="KW-0496">Mitochondrion</keyword>
<evidence type="ECO:0000256" key="1">
    <source>
        <dbReference type="SAM" id="Phobius"/>
    </source>
</evidence>
<reference evidence="2" key="1">
    <citation type="submission" date="2017-03" db="EMBL/GenBank/DDBJ databases">
        <title>The mitochondrial genome of the carnivorous plant Utricularia reniformis (Lentibulariaceae): structure, comparative analysis and evolutionary landmarks.</title>
        <authorList>
            <person name="Silva S.R."/>
            <person name="Alvarenga D.O."/>
            <person name="Michael T.P."/>
            <person name="Miranda V.F.O."/>
            <person name="Varani A.M."/>
        </authorList>
    </citation>
    <scope>NUCLEOTIDE SEQUENCE</scope>
</reference>